<comment type="subcellular location">
    <subcellularLocation>
        <location evidence="1">Cell membrane</location>
        <topology evidence="1">Multi-pass membrane protein</topology>
    </subcellularLocation>
</comment>
<feature type="transmembrane region" description="Helical" evidence="8">
    <location>
        <begin position="66"/>
        <end position="88"/>
    </location>
</feature>
<feature type="region of interest" description="Disordered" evidence="7">
    <location>
        <begin position="1"/>
        <end position="21"/>
    </location>
</feature>
<dbReference type="GO" id="GO:0005886">
    <property type="term" value="C:plasma membrane"/>
    <property type="evidence" value="ECO:0007669"/>
    <property type="project" value="UniProtKB-SubCell"/>
</dbReference>
<evidence type="ECO:0000313" key="11">
    <source>
        <dbReference type="Proteomes" id="UP000623010"/>
    </source>
</evidence>
<dbReference type="RefSeq" id="WP_190057706.1">
    <property type="nucleotide sequence ID" value="NZ_BMWH01000009.1"/>
</dbReference>
<evidence type="ECO:0000256" key="8">
    <source>
        <dbReference type="SAM" id="Phobius"/>
    </source>
</evidence>
<sequence>MQVPLTATSAESSETPPPPPPASIVYEGKFGKNPLEEAGFRTMCARLPSVLGDTARMAWAVDRRGVVLLLACQVLTGIAAAVVLGFTAKAMTRILGSGTVTERLHTALPALAVVTAAAAIGRISGTLASYADGRITPRLVTEADVALVSAVCRVEAAAYGEDGFTDRQEAAEVGVTRTTMMVKDAQRFMAALIRMVAAAGVITALHWLMLPLLLLAVLPAGAGAVLSARVDYETHYANVGDRNVRGMMRWWATYSRHGDEVRANGMTGYLIYWYRALSERVDRRTLTAAPRMLRIVLATSAVGGLFLLLTWAALAWLAATGRIGLPVAATAVVGVQTALAALAQVVLHGAALFHTSLYLADMRSFLDTAAERAPKRGKATIPEQVEEIRLDEVVHQYPGKDEPAVDGVSLTLRRGEILAVVGENGSGKSTLTKLITGILLADKGRVLWDGIDLAGADPESVWKRTALVPQNFACWPLRARENITLGQPRTFDDGPVWDAVDAVGMREAIEKLPHRLDTLLARELFGGAELSGGQWQRLVCARALYRRTPLLILDEPTSQMDPRGEHRIFLEIKRIAAERMTIVVTHQLENTRLADRIVVMRHGRIIEQGRYDDLVNAGGLFAELVALAKDR</sequence>
<name>A0A918RA31_9ACTN</name>
<keyword evidence="4" id="KW-0067">ATP-binding</keyword>
<keyword evidence="3" id="KW-0547">Nucleotide-binding</keyword>
<dbReference type="EMBL" id="BMWH01000009">
    <property type="protein sequence ID" value="GGZ87905.1"/>
    <property type="molecule type" value="Genomic_DNA"/>
</dbReference>
<evidence type="ECO:0000256" key="5">
    <source>
        <dbReference type="ARBA" id="ARBA00022989"/>
    </source>
</evidence>
<dbReference type="PANTHER" id="PTHR43394:SF1">
    <property type="entry name" value="ATP-BINDING CASSETTE SUB-FAMILY B MEMBER 10, MITOCHONDRIAL"/>
    <property type="match status" value="1"/>
</dbReference>
<dbReference type="SUPFAM" id="SSF90123">
    <property type="entry name" value="ABC transporter transmembrane region"/>
    <property type="match status" value="1"/>
</dbReference>
<feature type="transmembrane region" description="Helical" evidence="8">
    <location>
        <begin position="293"/>
        <end position="319"/>
    </location>
</feature>
<dbReference type="Gene3D" id="1.20.1560.10">
    <property type="entry name" value="ABC transporter type 1, transmembrane domain"/>
    <property type="match status" value="1"/>
</dbReference>
<keyword evidence="2 8" id="KW-0812">Transmembrane</keyword>
<comment type="caution">
    <text evidence="10">The sequence shown here is derived from an EMBL/GenBank/DDBJ whole genome shotgun (WGS) entry which is preliminary data.</text>
</comment>
<dbReference type="GO" id="GO:0005524">
    <property type="term" value="F:ATP binding"/>
    <property type="evidence" value="ECO:0007669"/>
    <property type="project" value="UniProtKB-KW"/>
</dbReference>
<feature type="domain" description="ABC transporter" evidence="9">
    <location>
        <begin position="388"/>
        <end position="627"/>
    </location>
</feature>
<dbReference type="PANTHER" id="PTHR43394">
    <property type="entry name" value="ATP-DEPENDENT PERMEASE MDL1, MITOCHONDRIAL"/>
    <property type="match status" value="1"/>
</dbReference>
<dbReference type="InterPro" id="IPR036640">
    <property type="entry name" value="ABC1_TM_sf"/>
</dbReference>
<dbReference type="PROSITE" id="PS50893">
    <property type="entry name" value="ABC_TRANSPORTER_2"/>
    <property type="match status" value="1"/>
</dbReference>
<evidence type="ECO:0000256" key="1">
    <source>
        <dbReference type="ARBA" id="ARBA00004651"/>
    </source>
</evidence>
<dbReference type="GO" id="GO:0015421">
    <property type="term" value="F:ABC-type oligopeptide transporter activity"/>
    <property type="evidence" value="ECO:0007669"/>
    <property type="project" value="TreeGrafter"/>
</dbReference>
<evidence type="ECO:0000256" key="4">
    <source>
        <dbReference type="ARBA" id="ARBA00022840"/>
    </source>
</evidence>
<keyword evidence="11" id="KW-1185">Reference proteome</keyword>
<evidence type="ECO:0000256" key="7">
    <source>
        <dbReference type="SAM" id="MobiDB-lite"/>
    </source>
</evidence>
<dbReference type="SUPFAM" id="SSF52540">
    <property type="entry name" value="P-loop containing nucleoside triphosphate hydrolases"/>
    <property type="match status" value="1"/>
</dbReference>
<evidence type="ECO:0000256" key="2">
    <source>
        <dbReference type="ARBA" id="ARBA00022692"/>
    </source>
</evidence>
<gene>
    <name evidence="10" type="ORF">GCM10010389_27640</name>
</gene>
<organism evidence="10 11">
    <name type="scientific">Streptomyces echinoruber</name>
    <dbReference type="NCBI Taxonomy" id="68898"/>
    <lineage>
        <taxon>Bacteria</taxon>
        <taxon>Bacillati</taxon>
        <taxon>Actinomycetota</taxon>
        <taxon>Actinomycetes</taxon>
        <taxon>Kitasatosporales</taxon>
        <taxon>Streptomycetaceae</taxon>
        <taxon>Streptomyces</taxon>
    </lineage>
</organism>
<feature type="transmembrane region" description="Helical" evidence="8">
    <location>
        <begin position="108"/>
        <end position="130"/>
    </location>
</feature>
<dbReference type="InterPro" id="IPR003593">
    <property type="entry name" value="AAA+_ATPase"/>
</dbReference>
<reference evidence="10" key="2">
    <citation type="submission" date="2020-09" db="EMBL/GenBank/DDBJ databases">
        <authorList>
            <person name="Sun Q."/>
            <person name="Ohkuma M."/>
        </authorList>
    </citation>
    <scope>NUCLEOTIDE SEQUENCE</scope>
    <source>
        <strain evidence="10">JCM 5016</strain>
    </source>
</reference>
<dbReference type="CDD" id="cd03228">
    <property type="entry name" value="ABCC_MRP_Like"/>
    <property type="match status" value="1"/>
</dbReference>
<protein>
    <submittedName>
        <fullName evidence="10">ABC transporter</fullName>
    </submittedName>
</protein>
<dbReference type="SMART" id="SM00382">
    <property type="entry name" value="AAA"/>
    <property type="match status" value="1"/>
</dbReference>
<evidence type="ECO:0000313" key="10">
    <source>
        <dbReference type="EMBL" id="GGZ87905.1"/>
    </source>
</evidence>
<dbReference type="GO" id="GO:0016887">
    <property type="term" value="F:ATP hydrolysis activity"/>
    <property type="evidence" value="ECO:0007669"/>
    <property type="project" value="InterPro"/>
</dbReference>
<keyword evidence="6 8" id="KW-0472">Membrane</keyword>
<proteinExistence type="predicted"/>
<feature type="transmembrane region" description="Helical" evidence="8">
    <location>
        <begin position="325"/>
        <end position="353"/>
    </location>
</feature>
<reference evidence="10" key="1">
    <citation type="journal article" date="2014" name="Int. J. Syst. Evol. Microbiol.">
        <title>Complete genome sequence of Corynebacterium casei LMG S-19264T (=DSM 44701T), isolated from a smear-ripened cheese.</title>
        <authorList>
            <consortium name="US DOE Joint Genome Institute (JGI-PGF)"/>
            <person name="Walter F."/>
            <person name="Albersmeier A."/>
            <person name="Kalinowski J."/>
            <person name="Ruckert C."/>
        </authorList>
    </citation>
    <scope>NUCLEOTIDE SEQUENCE</scope>
    <source>
        <strain evidence="10">JCM 5016</strain>
    </source>
</reference>
<feature type="compositionally biased region" description="Low complexity" evidence="7">
    <location>
        <begin position="1"/>
        <end position="14"/>
    </location>
</feature>
<dbReference type="InterPro" id="IPR039421">
    <property type="entry name" value="Type_1_exporter"/>
</dbReference>
<dbReference type="InterPro" id="IPR027417">
    <property type="entry name" value="P-loop_NTPase"/>
</dbReference>
<dbReference type="Pfam" id="PF00005">
    <property type="entry name" value="ABC_tran"/>
    <property type="match status" value="1"/>
</dbReference>
<dbReference type="InterPro" id="IPR003439">
    <property type="entry name" value="ABC_transporter-like_ATP-bd"/>
</dbReference>
<dbReference type="Gene3D" id="3.40.50.300">
    <property type="entry name" value="P-loop containing nucleotide triphosphate hydrolases"/>
    <property type="match status" value="1"/>
</dbReference>
<evidence type="ECO:0000256" key="6">
    <source>
        <dbReference type="ARBA" id="ARBA00023136"/>
    </source>
</evidence>
<dbReference type="AlphaFoldDB" id="A0A918RA31"/>
<feature type="transmembrane region" description="Helical" evidence="8">
    <location>
        <begin position="188"/>
        <end position="207"/>
    </location>
</feature>
<evidence type="ECO:0000259" key="9">
    <source>
        <dbReference type="PROSITE" id="PS50893"/>
    </source>
</evidence>
<evidence type="ECO:0000256" key="3">
    <source>
        <dbReference type="ARBA" id="ARBA00022741"/>
    </source>
</evidence>
<accession>A0A918RA31</accession>
<dbReference type="Proteomes" id="UP000623010">
    <property type="component" value="Unassembled WGS sequence"/>
</dbReference>
<keyword evidence="5 8" id="KW-1133">Transmembrane helix</keyword>